<evidence type="ECO:0000256" key="5">
    <source>
        <dbReference type="ARBA" id="ARBA00022741"/>
    </source>
</evidence>
<dbReference type="SUPFAM" id="SSF52402">
    <property type="entry name" value="Adenine nucleotide alpha hydrolases-like"/>
    <property type="match status" value="1"/>
</dbReference>
<comment type="pathway">
    <text evidence="1">Protein modification; peptidyl-diphthamide biosynthesis.</text>
</comment>
<feature type="region of interest" description="Disordered" evidence="10">
    <location>
        <begin position="425"/>
        <end position="470"/>
    </location>
</feature>
<evidence type="ECO:0000256" key="8">
    <source>
        <dbReference type="ARBA" id="ARBA00031552"/>
    </source>
</evidence>
<feature type="compositionally biased region" description="Low complexity" evidence="10">
    <location>
        <begin position="710"/>
        <end position="719"/>
    </location>
</feature>
<dbReference type="SUPFAM" id="SSF55298">
    <property type="entry name" value="YjgF-like"/>
    <property type="match status" value="2"/>
</dbReference>
<feature type="compositionally biased region" description="Low complexity" evidence="10">
    <location>
        <begin position="451"/>
        <end position="464"/>
    </location>
</feature>
<dbReference type="NCBIfam" id="TIGR00290">
    <property type="entry name" value="MJ0570_dom"/>
    <property type="match status" value="1"/>
</dbReference>
<dbReference type="InterPro" id="IPR030662">
    <property type="entry name" value="DPH6/MJ0570"/>
</dbReference>
<dbReference type="Gene3D" id="3.40.50.620">
    <property type="entry name" value="HUPs"/>
    <property type="match status" value="1"/>
</dbReference>
<evidence type="ECO:0000256" key="3">
    <source>
        <dbReference type="ARBA" id="ARBA00018426"/>
    </source>
</evidence>
<keyword evidence="6" id="KW-0067">ATP-binding</keyword>
<feature type="compositionally biased region" description="Acidic residues" evidence="10">
    <location>
        <begin position="720"/>
        <end position="733"/>
    </location>
</feature>
<evidence type="ECO:0000313" key="12">
    <source>
        <dbReference type="EMBL" id="CAE0499276.1"/>
    </source>
</evidence>
<evidence type="ECO:0000256" key="9">
    <source>
        <dbReference type="ARBA" id="ARBA00048108"/>
    </source>
</evidence>
<feature type="compositionally biased region" description="Basic residues" evidence="10">
    <location>
        <begin position="767"/>
        <end position="776"/>
    </location>
</feature>
<feature type="domain" description="Diphthamide synthase" evidence="11">
    <location>
        <begin position="1"/>
        <end position="227"/>
    </location>
</feature>
<evidence type="ECO:0000256" key="4">
    <source>
        <dbReference type="ARBA" id="ARBA00022598"/>
    </source>
</evidence>
<name>A0A7S3VPW4_DUNTE</name>
<dbReference type="GO" id="GO:0005524">
    <property type="term" value="F:ATP binding"/>
    <property type="evidence" value="ECO:0007669"/>
    <property type="project" value="UniProtKB-KW"/>
</dbReference>
<dbReference type="EMBL" id="HBIP01023960">
    <property type="protein sequence ID" value="CAE0499276.1"/>
    <property type="molecule type" value="Transcribed_RNA"/>
</dbReference>
<dbReference type="FunFam" id="3.90.1490.10:FF:000001">
    <property type="entry name" value="Diphthine--ammonia ligase"/>
    <property type="match status" value="1"/>
</dbReference>
<comment type="catalytic activity">
    <reaction evidence="9">
        <text>diphthine-[translation elongation factor 2] + NH4(+) + ATP = diphthamide-[translation elongation factor 2] + AMP + diphosphate + H(+)</text>
        <dbReference type="Rhea" id="RHEA:19753"/>
        <dbReference type="Rhea" id="RHEA-COMP:10172"/>
        <dbReference type="Rhea" id="RHEA-COMP:10174"/>
        <dbReference type="ChEBI" id="CHEBI:15378"/>
        <dbReference type="ChEBI" id="CHEBI:16692"/>
        <dbReference type="ChEBI" id="CHEBI:28938"/>
        <dbReference type="ChEBI" id="CHEBI:30616"/>
        <dbReference type="ChEBI" id="CHEBI:33019"/>
        <dbReference type="ChEBI" id="CHEBI:82696"/>
        <dbReference type="ChEBI" id="CHEBI:456215"/>
        <dbReference type="EC" id="6.3.1.14"/>
    </reaction>
</comment>
<keyword evidence="5" id="KW-0547">Nucleotide-binding</keyword>
<proteinExistence type="predicted"/>
<dbReference type="InterPro" id="IPR002761">
    <property type="entry name" value="Diphthami_syn_dom"/>
</dbReference>
<feature type="region of interest" description="Disordered" evidence="10">
    <location>
        <begin position="705"/>
        <end position="783"/>
    </location>
</feature>
<dbReference type="InterPro" id="IPR035959">
    <property type="entry name" value="RutC-like_sf"/>
</dbReference>
<dbReference type="PANTHER" id="PTHR12196:SF2">
    <property type="entry name" value="DIPHTHINE--AMMONIA LIGASE"/>
    <property type="match status" value="1"/>
</dbReference>
<evidence type="ECO:0000256" key="10">
    <source>
        <dbReference type="SAM" id="MobiDB-lite"/>
    </source>
</evidence>
<gene>
    <name evidence="12" type="ORF">DTER00134_LOCUS14349</name>
</gene>
<accession>A0A7S3VPW4</accession>
<feature type="compositionally biased region" description="Acidic residues" evidence="10">
    <location>
        <begin position="646"/>
        <end position="656"/>
    </location>
</feature>
<protein>
    <recommendedName>
        <fullName evidence="3">Diphthine--ammonia ligase</fullName>
        <ecNumber evidence="2">6.3.1.14</ecNumber>
    </recommendedName>
    <alternativeName>
        <fullName evidence="7">Diphthamide synthase</fullName>
    </alternativeName>
    <alternativeName>
        <fullName evidence="8">Diphthamide synthetase</fullName>
    </alternativeName>
</protein>
<dbReference type="Gene3D" id="3.30.1330.40">
    <property type="entry name" value="RutC-like"/>
    <property type="match status" value="2"/>
</dbReference>
<dbReference type="CDD" id="cd01994">
    <property type="entry name" value="AANH_PF0828-like"/>
    <property type="match status" value="1"/>
</dbReference>
<dbReference type="Pfam" id="PF01902">
    <property type="entry name" value="Diphthami_syn_2"/>
    <property type="match status" value="1"/>
</dbReference>
<dbReference type="EC" id="6.3.1.14" evidence="2"/>
<feature type="compositionally biased region" description="Pro residues" evidence="10">
    <location>
        <begin position="429"/>
        <end position="442"/>
    </location>
</feature>
<dbReference type="FunFam" id="3.40.50.620:FF:000145">
    <property type="entry name" value="ATP-binding domain containing protein"/>
    <property type="match status" value="1"/>
</dbReference>
<sequence>MKCVALVSGGKDSCHAMALAETNGGHEVVALANLLPQEDAPDELDSYMYQTVGHQLVGSYTSCMGVPLFRHRIRGSSKHQDLQYTQTLGDEVEDLSLLLAYVKATLPCVTAVSSGAIASDYQRLRVEHVCARLGLVSLAYMWHMPQRSLLRGMIDSQLHAIFVKVAALGLEPHKHLGKSIAQLHHTLHRLNCLYGSNVCGEGGEYETLTLDCPAFKLGRIVLDEFEVVICSEGSIAQVGYLHPTKFHVEPKQSEQTAVIAQPDLRQGIVHMVPCDWSPSLPSTDLPCEPPSLRASSTEVRYNVVLQSPALCGRGEYTQISGWAVERDSAQPGSDISAGNSRLALTAVLQALVHALAEEGLGLCHAIFVHQHVCNMAHFGDVNAVYSQFFPAADPPSRACVQLPLPDGVPVSVSVLLARHAYLGHRPSPATLPPSQQNPPPTAPGSCPDNTAASPPAAAAPAAAGGSDGHTAFAAGRMAKGEGELIGVQGQTESSAQSGRERRVLHVQSISSWAPSCIGPYSQANTFRGITHIAGAIPLYPDTMAVLSPEPHLQTLLAAANAQAVAIATGSCIHNACLSSIVYLSSAADVDAKEAIKRVMCDIHKAGLPPAHKLHDFFGKVASGRVSHPPADAVAALLGQQRAGCEGESEEEEEEGQPDPYLCPPQTPEVMPGHLVFVEVPALPRSCLVEVQPTVLDVRWLQAKVDSRLQSSSSSSSSSSSDDDDDDDDDDEQQDPSQPTSREGKQEAGMQVSSSIQRDGTHHDQQQQHHHHHHQCGRRSQELGSVSTVERIDASVPGSSASVVCLSSRSLYQGAAITLLLGIKPDAFNEVDFMPLLRHEVLVALDQHSAGLHHIVQIRAWYDSTQVVLPCIQDPQSSMPPDFSVSWSPVSGLCTSESMASAAAVVEVIAQLI</sequence>
<dbReference type="GO" id="GO:0017183">
    <property type="term" value="P:protein histidyl modification to diphthamide"/>
    <property type="evidence" value="ECO:0007669"/>
    <property type="project" value="TreeGrafter"/>
</dbReference>
<dbReference type="PANTHER" id="PTHR12196">
    <property type="entry name" value="DOMAIN OF UNKNOWN FUNCTION 71 DUF71 -CONTAINING PROTEIN"/>
    <property type="match status" value="1"/>
</dbReference>
<evidence type="ECO:0000256" key="1">
    <source>
        <dbReference type="ARBA" id="ARBA00005156"/>
    </source>
</evidence>
<keyword evidence="4" id="KW-0436">Ligase</keyword>
<evidence type="ECO:0000256" key="7">
    <source>
        <dbReference type="ARBA" id="ARBA00029814"/>
    </source>
</evidence>
<evidence type="ECO:0000256" key="6">
    <source>
        <dbReference type="ARBA" id="ARBA00022840"/>
    </source>
</evidence>
<evidence type="ECO:0000256" key="2">
    <source>
        <dbReference type="ARBA" id="ARBA00012089"/>
    </source>
</evidence>
<organism evidence="12">
    <name type="scientific">Dunaliella tertiolecta</name>
    <name type="common">Green alga</name>
    <dbReference type="NCBI Taxonomy" id="3047"/>
    <lineage>
        <taxon>Eukaryota</taxon>
        <taxon>Viridiplantae</taxon>
        <taxon>Chlorophyta</taxon>
        <taxon>core chlorophytes</taxon>
        <taxon>Chlorophyceae</taxon>
        <taxon>CS clade</taxon>
        <taxon>Chlamydomonadales</taxon>
        <taxon>Dunaliellaceae</taxon>
        <taxon>Dunaliella</taxon>
    </lineage>
</organism>
<reference evidence="12" key="1">
    <citation type="submission" date="2021-01" db="EMBL/GenBank/DDBJ databases">
        <authorList>
            <person name="Corre E."/>
            <person name="Pelletier E."/>
            <person name="Niang G."/>
            <person name="Scheremetjew M."/>
            <person name="Finn R."/>
            <person name="Kale V."/>
            <person name="Holt S."/>
            <person name="Cochrane G."/>
            <person name="Meng A."/>
            <person name="Brown T."/>
            <person name="Cohen L."/>
        </authorList>
    </citation>
    <scope>NUCLEOTIDE SEQUENCE</scope>
    <source>
        <strain evidence="12">CCMP1320</strain>
    </source>
</reference>
<dbReference type="GO" id="GO:0017178">
    <property type="term" value="F:diphthine-ammonia ligase activity"/>
    <property type="evidence" value="ECO:0007669"/>
    <property type="project" value="UniProtKB-EC"/>
</dbReference>
<evidence type="ECO:0000259" key="11">
    <source>
        <dbReference type="Pfam" id="PF01902"/>
    </source>
</evidence>
<dbReference type="AlphaFoldDB" id="A0A7S3VPW4"/>
<dbReference type="Gene3D" id="3.90.1490.10">
    <property type="entry name" value="putative n-type atp pyrophosphatase, domain 2"/>
    <property type="match status" value="1"/>
</dbReference>
<dbReference type="InterPro" id="IPR014729">
    <property type="entry name" value="Rossmann-like_a/b/a_fold"/>
</dbReference>
<feature type="region of interest" description="Disordered" evidence="10">
    <location>
        <begin position="640"/>
        <end position="666"/>
    </location>
</feature>